<dbReference type="SUPFAM" id="SSF54928">
    <property type="entry name" value="RNA-binding domain, RBD"/>
    <property type="match status" value="1"/>
</dbReference>
<dbReference type="InterPro" id="IPR035979">
    <property type="entry name" value="RBD_domain_sf"/>
</dbReference>
<feature type="compositionally biased region" description="Basic and acidic residues" evidence="1">
    <location>
        <begin position="156"/>
        <end position="177"/>
    </location>
</feature>
<evidence type="ECO:0000313" key="2">
    <source>
        <dbReference type="EMBL" id="QBZ63977.1"/>
    </source>
</evidence>
<evidence type="ECO:0000256" key="1">
    <source>
        <dbReference type="SAM" id="MobiDB-lite"/>
    </source>
</evidence>
<dbReference type="GO" id="GO:0003676">
    <property type="term" value="F:nucleic acid binding"/>
    <property type="evidence" value="ECO:0007669"/>
    <property type="project" value="InterPro"/>
</dbReference>
<feature type="region of interest" description="Disordered" evidence="1">
    <location>
        <begin position="95"/>
        <end position="194"/>
    </location>
</feature>
<dbReference type="VEuPathDB" id="FungiDB:M_BR32_EuGene_00096861"/>
<reference evidence="2 3" key="1">
    <citation type="journal article" date="2019" name="Mol. Biol. Evol.">
        <title>Blast fungal genomes show frequent chromosomal changes, gene gains and losses, and effector gene turnover.</title>
        <authorList>
            <person name="Gomez Luciano L.B."/>
            <person name="Jason Tsai I."/>
            <person name="Chuma I."/>
            <person name="Tosa Y."/>
            <person name="Chen Y.H."/>
            <person name="Li J.Y."/>
            <person name="Li M.Y."/>
            <person name="Jade Lu M.Y."/>
            <person name="Nakayashiki H."/>
            <person name="Li W.H."/>
        </authorList>
    </citation>
    <scope>NUCLEOTIDE SEQUENCE [LARGE SCALE GENOMIC DNA]</scope>
    <source>
        <strain evidence="2">MZ5-1-6</strain>
    </source>
</reference>
<dbReference type="EMBL" id="CP034209">
    <property type="protein sequence ID" value="QBZ63977.1"/>
    <property type="molecule type" value="Genomic_DNA"/>
</dbReference>
<protein>
    <recommendedName>
        <fullName evidence="4">RRM domain-containing protein</fullName>
    </recommendedName>
</protein>
<feature type="compositionally biased region" description="Acidic residues" evidence="1">
    <location>
        <begin position="319"/>
        <end position="329"/>
    </location>
</feature>
<feature type="compositionally biased region" description="Basic and acidic residues" evidence="1">
    <location>
        <begin position="400"/>
        <end position="419"/>
    </location>
</feature>
<gene>
    <name evidence="2" type="ORF">PoMZ_05668</name>
</gene>
<feature type="region of interest" description="Disordered" evidence="1">
    <location>
        <begin position="253"/>
        <end position="376"/>
    </location>
</feature>
<feature type="compositionally biased region" description="Acidic residues" evidence="1">
    <location>
        <begin position="427"/>
        <end position="438"/>
    </location>
</feature>
<feature type="region of interest" description="Disordered" evidence="1">
    <location>
        <begin position="399"/>
        <end position="529"/>
    </location>
</feature>
<accession>A0A4P7NNV0</accession>
<sequence>MEGAGDSFTSAPTTTRLHITPLDPDLLKVIVPAKVIPVASNISYHTLETFPEKRYGFVELPTEEADRIKRKLNGAVLKGVKIRIEKARQSKEDIIMARRKEEEQSGDKDKKTKKEKAPKEKKDRSKKRKRDDEEIVGVELEEGRKVKRGWTVSPKEAQEAKSKDKSKKKDKDKDKSKDKKKRKEQKSVYTEGPECLIRAVLPAAASVEQDGSIKKRKKKDKTVVIHEFKKTKTFPTFLKSSTSSKSVPTEYVEGTGWVDQEGNVVEAVRSTRSTAKRKEKSASPDASSAAEDDTQDDLKPAPTEPEAEDTTSSSGSDTSSDEESEEDPNEIPPSRKFKLDSISIPETPSPTKDEASSAVSKAHSPRPKSASSVMSLKIKIPPATPVTPGKAATVHPLEALYKRPKPDGKEAAAVSEEKPGFTFFGGEDFDDQDMDDEGGSGSGSLQPPMTPFTRQDWEHRNIRSAAPTPDTAHHNRSFKFWPPPGEEDDIAEDEEEDGDDDNEADDNGSASEAAVASGDKAPTSDFQKWFWENRGDLNRSWKKRRKLAGKEKRYRENRSRASRAI</sequence>
<feature type="region of interest" description="Disordered" evidence="1">
    <location>
        <begin position="541"/>
        <end position="565"/>
    </location>
</feature>
<feature type="compositionally biased region" description="Basic and acidic residues" evidence="1">
    <location>
        <begin position="95"/>
        <end position="123"/>
    </location>
</feature>
<dbReference type="AlphaFoldDB" id="A0A4P7NNV0"/>
<name>A0A4P7NNV0_PYROR</name>
<evidence type="ECO:0000313" key="3">
    <source>
        <dbReference type="Proteomes" id="UP000294847"/>
    </source>
</evidence>
<evidence type="ECO:0008006" key="4">
    <source>
        <dbReference type="Google" id="ProtNLM"/>
    </source>
</evidence>
<feature type="compositionally biased region" description="Acidic residues" evidence="1">
    <location>
        <begin position="485"/>
        <end position="506"/>
    </location>
</feature>
<feature type="compositionally biased region" description="Basic and acidic residues" evidence="1">
    <location>
        <begin position="548"/>
        <end position="559"/>
    </location>
</feature>
<proteinExistence type="predicted"/>
<dbReference type="Proteomes" id="UP000294847">
    <property type="component" value="Chromosome 6"/>
</dbReference>
<organism evidence="2 3">
    <name type="scientific">Pyricularia oryzae</name>
    <name type="common">Rice blast fungus</name>
    <name type="synonym">Magnaporthe oryzae</name>
    <dbReference type="NCBI Taxonomy" id="318829"/>
    <lineage>
        <taxon>Eukaryota</taxon>
        <taxon>Fungi</taxon>
        <taxon>Dikarya</taxon>
        <taxon>Ascomycota</taxon>
        <taxon>Pezizomycotina</taxon>
        <taxon>Sordariomycetes</taxon>
        <taxon>Sordariomycetidae</taxon>
        <taxon>Magnaporthales</taxon>
        <taxon>Pyriculariaceae</taxon>
        <taxon>Pyricularia</taxon>
    </lineage>
</organism>